<dbReference type="STRING" id="755732.Fluta_1876"/>
<dbReference type="Gene3D" id="2.40.50.100">
    <property type="match status" value="1"/>
</dbReference>
<organism evidence="2 3">
    <name type="scientific">Fluviicola taffensis (strain DSM 16823 / NCIMB 13979 / RW262)</name>
    <dbReference type="NCBI Taxonomy" id="755732"/>
    <lineage>
        <taxon>Bacteria</taxon>
        <taxon>Pseudomonadati</taxon>
        <taxon>Bacteroidota</taxon>
        <taxon>Flavobacteriia</taxon>
        <taxon>Flavobacteriales</taxon>
        <taxon>Crocinitomicaceae</taxon>
        <taxon>Fluviicola</taxon>
    </lineage>
</organism>
<protein>
    <submittedName>
        <fullName evidence="2">Secretion protein HlyD family protein</fullName>
    </submittedName>
</protein>
<dbReference type="PROSITE" id="PS51257">
    <property type="entry name" value="PROKAR_LIPOPROTEIN"/>
    <property type="match status" value="1"/>
</dbReference>
<evidence type="ECO:0000259" key="1">
    <source>
        <dbReference type="Pfam" id="PF25917"/>
    </source>
</evidence>
<dbReference type="Pfam" id="PF25917">
    <property type="entry name" value="BSH_RND"/>
    <property type="match status" value="1"/>
</dbReference>
<evidence type="ECO:0000313" key="2">
    <source>
        <dbReference type="EMBL" id="AEA43863.1"/>
    </source>
</evidence>
<keyword evidence="3" id="KW-1185">Reference proteome</keyword>
<feature type="domain" description="Multidrug resistance protein MdtA-like barrel-sandwich hybrid" evidence="1">
    <location>
        <begin position="37"/>
        <end position="99"/>
    </location>
</feature>
<sequence length="319" mass="35284" precursor="true">MKTQINIAIAASLIVGLTGCSENTSRPVEGKIKRKIISFTPKVTGRVLKIYVEEGDIVQPGDTLAMLDVPEVDAKLKQVSGVVKAATAQNTMANNGATSNQRKQLKAKYAAASEQFQFAEKSYNRAKAMFDDGLMAPQNYDEVFVKYQASKAQLDAVTAELNEVEKGVRFETKDATFGQKEQALGALEEVEIAYSEKYIIATNTMQIETISLNEGELATAGYALFNGYIPASTYFRMTIPESEIGQYKIGQELTLMIPYNKQSVKGKIRIIKQLSRYADITAAYPDYQLEDAIYELKIIPNQTNQLTDLLVNATVILEK</sequence>
<dbReference type="GO" id="GO:0005886">
    <property type="term" value="C:plasma membrane"/>
    <property type="evidence" value="ECO:0007669"/>
    <property type="project" value="TreeGrafter"/>
</dbReference>
<dbReference type="InterPro" id="IPR058625">
    <property type="entry name" value="MdtA-like_BSH"/>
</dbReference>
<accession>F2IJ05</accession>
<dbReference type="eggNOG" id="COG0845">
    <property type="taxonomic scope" value="Bacteria"/>
</dbReference>
<gene>
    <name evidence="2" type="ordered locus">Fluta_1876</name>
</gene>
<dbReference type="HOGENOM" id="CLU_018816_6_1_10"/>
<dbReference type="SUPFAM" id="SSF111369">
    <property type="entry name" value="HlyD-like secretion proteins"/>
    <property type="match status" value="1"/>
</dbReference>
<dbReference type="AlphaFoldDB" id="F2IJ05"/>
<evidence type="ECO:0000313" key="3">
    <source>
        <dbReference type="Proteomes" id="UP000007463"/>
    </source>
</evidence>
<dbReference type="RefSeq" id="WP_013686633.1">
    <property type="nucleotide sequence ID" value="NC_015321.1"/>
</dbReference>
<dbReference type="PANTHER" id="PTHR30438">
    <property type="entry name" value="36 KDA ANTIGEN-RELATED"/>
    <property type="match status" value="1"/>
</dbReference>
<dbReference type="Proteomes" id="UP000007463">
    <property type="component" value="Chromosome"/>
</dbReference>
<dbReference type="PANTHER" id="PTHR30438:SF2">
    <property type="entry name" value="MEMBRANE PROTEIN"/>
    <property type="match status" value="1"/>
</dbReference>
<reference evidence="3" key="2">
    <citation type="submission" date="2011-02" db="EMBL/GenBank/DDBJ databases">
        <title>The complete genome of Fluviicola taffensis DSM 16823.</title>
        <authorList>
            <consortium name="US DOE Joint Genome Institute (JGI-PGF)"/>
            <person name="Lucas S."/>
            <person name="Copeland A."/>
            <person name="Lapidus A."/>
            <person name="Bruce D."/>
            <person name="Goodwin L."/>
            <person name="Pitluck S."/>
            <person name="Kyrpides N."/>
            <person name="Mavromatis K."/>
            <person name="Ivanova N."/>
            <person name="Mikhailova N."/>
            <person name="Pagani I."/>
            <person name="Chertkov O."/>
            <person name="Detter J.C."/>
            <person name="Han C."/>
            <person name="Tapia R."/>
            <person name="Land M."/>
            <person name="Hauser L."/>
            <person name="Markowitz V."/>
            <person name="Cheng J.-F."/>
            <person name="Hugenholtz P."/>
            <person name="Woyke T."/>
            <person name="Wu D."/>
            <person name="Tindall B."/>
            <person name="Pomrenke H.G."/>
            <person name="Brambilla E."/>
            <person name="Klenk H.-P."/>
            <person name="Eisen J.A."/>
        </authorList>
    </citation>
    <scope>NUCLEOTIDE SEQUENCE [LARGE SCALE GENOMIC DNA]</scope>
    <source>
        <strain evidence="3">DSM 16823 / RW262 / RW262</strain>
    </source>
</reference>
<dbReference type="OrthoDB" id="9798190at2"/>
<dbReference type="EMBL" id="CP002542">
    <property type="protein sequence ID" value="AEA43863.1"/>
    <property type="molecule type" value="Genomic_DNA"/>
</dbReference>
<name>F2IJ05_FLUTR</name>
<dbReference type="KEGG" id="fte:Fluta_1876"/>
<proteinExistence type="predicted"/>
<reference evidence="2 3" key="1">
    <citation type="journal article" date="2011" name="Stand. Genomic Sci.">
        <title>Complete genome sequence of the gliding freshwater bacterium Fluviicola taffensis type strain (RW262).</title>
        <authorList>
            <person name="Woyke T."/>
            <person name="Chertkov O."/>
            <person name="Lapidus A."/>
            <person name="Nolan M."/>
            <person name="Lucas S."/>
            <person name="Del Rio T.G."/>
            <person name="Tice H."/>
            <person name="Cheng J.F."/>
            <person name="Tapia R."/>
            <person name="Han C."/>
            <person name="Goodwin L."/>
            <person name="Pitluck S."/>
            <person name="Liolios K."/>
            <person name="Pagani I."/>
            <person name="Ivanova N."/>
            <person name="Huntemann M."/>
            <person name="Mavromatis K."/>
            <person name="Mikhailova N."/>
            <person name="Pati A."/>
            <person name="Chen A."/>
            <person name="Palaniappan K."/>
            <person name="Land M."/>
            <person name="Hauser L."/>
            <person name="Brambilla E.M."/>
            <person name="Rohde M."/>
            <person name="Mwirichia R."/>
            <person name="Sikorski J."/>
            <person name="Tindall B.J."/>
            <person name="Goker M."/>
            <person name="Bristow J."/>
            <person name="Eisen J.A."/>
            <person name="Markowitz V."/>
            <person name="Hugenholtz P."/>
            <person name="Klenk H.P."/>
            <person name="Kyrpides N.C."/>
        </authorList>
    </citation>
    <scope>NUCLEOTIDE SEQUENCE [LARGE SCALE GENOMIC DNA]</scope>
    <source>
        <strain evidence="3">DSM 16823 / RW262 / RW262</strain>
    </source>
</reference>
<dbReference type="Gene3D" id="1.10.287.470">
    <property type="entry name" value="Helix hairpin bin"/>
    <property type="match status" value="1"/>
</dbReference>